<dbReference type="Proteomes" id="UP000244197">
    <property type="component" value="Unassembled WGS sequence"/>
</dbReference>
<dbReference type="RefSeq" id="WP_108187538.1">
    <property type="nucleotide sequence ID" value="NZ_PIFK01000013.1"/>
</dbReference>
<gene>
    <name evidence="1" type="ORF">CWO07_08005</name>
</gene>
<reference evidence="1 2" key="1">
    <citation type="submission" date="2017-11" db="EMBL/GenBank/DDBJ databases">
        <title>Population delineation of vibrios coincides with oyster pathogenicity.</title>
        <authorList>
            <person name="Bruto M."/>
            <person name="Labreuche Y."/>
            <person name="James A."/>
            <person name="Piel D."/>
            <person name="Chenivesse S."/>
            <person name="Petton B."/>
            <person name="Polz M.F."/>
            <person name="Le Roux F."/>
        </authorList>
    </citation>
    <scope>NUCLEOTIDE SEQUENCE [LARGE SCALE GENOMIC DNA]</scope>
    <source>
        <strain evidence="1 2">FF_144</strain>
    </source>
</reference>
<evidence type="ECO:0000313" key="2">
    <source>
        <dbReference type="Proteomes" id="UP000244197"/>
    </source>
</evidence>
<protein>
    <submittedName>
        <fullName evidence="1">Uncharacterized protein</fullName>
    </submittedName>
</protein>
<proteinExistence type="predicted"/>
<comment type="caution">
    <text evidence="1">The sequence shown here is derived from an EMBL/GenBank/DDBJ whole genome shotgun (WGS) entry which is preliminary data.</text>
</comment>
<evidence type="ECO:0000313" key="1">
    <source>
        <dbReference type="EMBL" id="PTP36965.1"/>
    </source>
</evidence>
<sequence length="323" mass="35858">MIASCIPNTEIVATRFHQPMIMTSISFPKQYDLSTRALFTKAGKPTVLYSSDTEIYRKLDGMLPQAQAWLLDITAKAMTYLGDVNPISNHRASDFNTFLAAFEKALGINDQSVQQYVNTAQEEALNQQVVEHDELLASVVSVVKQHGCFAGGPSEVHRMLMNSILGSMRRLPRNWPQNASSLTNRLNRIKDSLEKHGVEVISGGPRGTHGRKLTLRKIEAVEVVAPMLSPEPMVEEALIADLEQEELVVEDLSETAEPMVEMESSSLDLDLSDVEYEGIRYLNPADEAELDELMLEDIELNTAPAYREMTQAESDAALSDFLG</sequence>
<dbReference type="EMBL" id="PIFK01000013">
    <property type="protein sequence ID" value="PTP36965.1"/>
    <property type="molecule type" value="Genomic_DNA"/>
</dbReference>
<organism evidence="1 2">
    <name type="scientific">Vibrio splendidus</name>
    <dbReference type="NCBI Taxonomy" id="29497"/>
    <lineage>
        <taxon>Bacteria</taxon>
        <taxon>Pseudomonadati</taxon>
        <taxon>Pseudomonadota</taxon>
        <taxon>Gammaproteobacteria</taxon>
        <taxon>Vibrionales</taxon>
        <taxon>Vibrionaceae</taxon>
        <taxon>Vibrio</taxon>
    </lineage>
</organism>
<accession>A0A2T5EXD5</accession>
<dbReference type="AlphaFoldDB" id="A0A2T5EXD5"/>
<name>A0A2T5EXD5_VIBSP</name>